<protein>
    <submittedName>
        <fullName evidence="3">837_t:CDS:1</fullName>
    </submittedName>
</protein>
<evidence type="ECO:0000259" key="2">
    <source>
        <dbReference type="Pfam" id="PF14226"/>
    </source>
</evidence>
<evidence type="ECO:0000313" key="3">
    <source>
        <dbReference type="EMBL" id="CAG8499196.1"/>
    </source>
</evidence>
<dbReference type="InterPro" id="IPR026992">
    <property type="entry name" value="DIOX_N"/>
</dbReference>
<comment type="caution">
    <text evidence="3">The sequence shown here is derived from an EMBL/GenBank/DDBJ whole genome shotgun (WGS) entry which is preliminary data.</text>
</comment>
<dbReference type="InterPro" id="IPR044861">
    <property type="entry name" value="IPNS-like_FE2OG_OXY"/>
</dbReference>
<organism evidence="3 4">
    <name type="scientific">Diversispora eburnea</name>
    <dbReference type="NCBI Taxonomy" id="1213867"/>
    <lineage>
        <taxon>Eukaryota</taxon>
        <taxon>Fungi</taxon>
        <taxon>Fungi incertae sedis</taxon>
        <taxon>Mucoromycota</taxon>
        <taxon>Glomeromycotina</taxon>
        <taxon>Glomeromycetes</taxon>
        <taxon>Diversisporales</taxon>
        <taxon>Diversisporaceae</taxon>
        <taxon>Diversispora</taxon>
    </lineage>
</organism>
<dbReference type="AlphaFoldDB" id="A0A9N8ZKU0"/>
<dbReference type="Pfam" id="PF03171">
    <property type="entry name" value="2OG-FeII_Oxy"/>
    <property type="match status" value="1"/>
</dbReference>
<dbReference type="EMBL" id="CAJVPK010000357">
    <property type="protein sequence ID" value="CAG8499196.1"/>
    <property type="molecule type" value="Genomic_DNA"/>
</dbReference>
<reference evidence="3" key="1">
    <citation type="submission" date="2021-06" db="EMBL/GenBank/DDBJ databases">
        <authorList>
            <person name="Kallberg Y."/>
            <person name="Tangrot J."/>
            <person name="Rosling A."/>
        </authorList>
    </citation>
    <scope>NUCLEOTIDE SEQUENCE</scope>
    <source>
        <strain evidence="3">AZ414A</strain>
    </source>
</reference>
<evidence type="ECO:0000259" key="1">
    <source>
        <dbReference type="Pfam" id="PF03171"/>
    </source>
</evidence>
<dbReference type="PANTHER" id="PTHR47990">
    <property type="entry name" value="2-OXOGLUTARATE (2OG) AND FE(II)-DEPENDENT OXYGENASE SUPERFAMILY PROTEIN-RELATED"/>
    <property type="match status" value="1"/>
</dbReference>
<evidence type="ECO:0000313" key="4">
    <source>
        <dbReference type="Proteomes" id="UP000789706"/>
    </source>
</evidence>
<feature type="domain" description="Isopenicillin N synthase-like Fe(2+) 2OG dioxygenase" evidence="1">
    <location>
        <begin position="181"/>
        <end position="260"/>
    </location>
</feature>
<dbReference type="SUPFAM" id="SSF51197">
    <property type="entry name" value="Clavaminate synthase-like"/>
    <property type="match status" value="1"/>
</dbReference>
<sequence>MNSHQIPIVDFSFYEINQSECIRQLKYACENVGFFYLKNHGFAQESIDDIFSCVEEKIKYNIDESHYGYIGYRHETGNPDNQIMGDAKESFNICKLNEQDEPSVVSPFPPLFKEKKKLISEISKGSYKLCLKLLELFAIALEIPESEGGKNWFFDKHKYELDSFDCLRVLHYPAVDKIIENDIRAGIVLFQKDIGGLEVLLPNSTEWIPVPIIPGCIVINIGDCLEFWTRGLYKSIKHRVTFKEDNLNFDRYSIVYFFHPTIDVKLESIPSKFVLNGKNEKAEEMTLNAGQYLLNKLQKIHASDKND</sequence>
<dbReference type="Proteomes" id="UP000789706">
    <property type="component" value="Unassembled WGS sequence"/>
</dbReference>
<gene>
    <name evidence="3" type="ORF">DEBURN_LOCUS4585</name>
</gene>
<accession>A0A9N8ZKU0</accession>
<dbReference type="InterPro" id="IPR050231">
    <property type="entry name" value="Iron_ascorbate_oxido_reductase"/>
</dbReference>
<dbReference type="Gene3D" id="2.60.120.330">
    <property type="entry name" value="B-lactam Antibiotic, Isopenicillin N Synthase, Chain"/>
    <property type="match status" value="1"/>
</dbReference>
<dbReference type="OrthoDB" id="406156at2759"/>
<dbReference type="InterPro" id="IPR027443">
    <property type="entry name" value="IPNS-like_sf"/>
</dbReference>
<dbReference type="Pfam" id="PF14226">
    <property type="entry name" value="DIOX_N"/>
    <property type="match status" value="1"/>
</dbReference>
<proteinExistence type="predicted"/>
<name>A0A9N8ZKU0_9GLOM</name>
<keyword evidence="4" id="KW-1185">Reference proteome</keyword>
<feature type="domain" description="Non-haem dioxygenase N-terminal" evidence="2">
    <location>
        <begin position="6"/>
        <end position="103"/>
    </location>
</feature>